<keyword evidence="3" id="KW-1133">Transmembrane helix</keyword>
<sequence length="272" mass="31430">MSRKITINKIVTFEPDKKIISGKKNAIRLSASATLCLELLIDNLGVLVTHQQLYDFAWRRFGMEPTATSLYQNISNLRRALNSTGLKEEIIRTMPRRGFILSPLTDIHYERKPPVDTDNQTPDDTDINVNIEEKLSPDEEVTKISAKDDGFLRRYVLSLFKKNFYFCTVCFLLTVLVGGGMIRQQSADERVLYRPIKLKFRECHAYTNADNSMDDAKLEKIMESSRLNCKKKKFLYVTTYKKSERSSILLCQNAIGLNQRANCNSYYYIEHI</sequence>
<evidence type="ECO:0000259" key="4">
    <source>
        <dbReference type="PROSITE" id="PS51755"/>
    </source>
</evidence>
<feature type="domain" description="OmpR/PhoB-type" evidence="4">
    <location>
        <begin position="2"/>
        <end position="103"/>
    </location>
</feature>
<name>A0A1H4FQG5_9GAMM</name>
<keyword evidence="3" id="KW-0472">Membrane</keyword>
<dbReference type="GO" id="GO:0006355">
    <property type="term" value="P:regulation of DNA-templated transcription"/>
    <property type="evidence" value="ECO:0007669"/>
    <property type="project" value="InterPro"/>
</dbReference>
<gene>
    <name evidence="5" type="ORF">SAMN02982996_03185</name>
</gene>
<evidence type="ECO:0000313" key="5">
    <source>
        <dbReference type="EMBL" id="SEA99297.1"/>
    </source>
</evidence>
<dbReference type="STRING" id="71657.SAMN02982996_03185"/>
<dbReference type="RefSeq" id="WP_026742287.1">
    <property type="nucleotide sequence ID" value="NZ_FNQS01000014.1"/>
</dbReference>
<dbReference type="Proteomes" id="UP000187280">
    <property type="component" value="Unassembled WGS sequence"/>
</dbReference>
<dbReference type="Gene3D" id="1.10.10.10">
    <property type="entry name" value="Winged helix-like DNA-binding domain superfamily/Winged helix DNA-binding domain"/>
    <property type="match status" value="1"/>
</dbReference>
<proteinExistence type="predicted"/>
<dbReference type="AlphaFoldDB" id="A0A1H4FQG5"/>
<dbReference type="SMART" id="SM00862">
    <property type="entry name" value="Trans_reg_C"/>
    <property type="match status" value="1"/>
</dbReference>
<feature type="transmembrane region" description="Helical" evidence="3">
    <location>
        <begin position="163"/>
        <end position="182"/>
    </location>
</feature>
<dbReference type="GO" id="GO:0003677">
    <property type="term" value="F:DNA binding"/>
    <property type="evidence" value="ECO:0007669"/>
    <property type="project" value="UniProtKB-UniRule"/>
</dbReference>
<dbReference type="PROSITE" id="PS51755">
    <property type="entry name" value="OMPR_PHOB"/>
    <property type="match status" value="1"/>
</dbReference>
<accession>A0A1H4FQG5</accession>
<keyword evidence="3" id="KW-0812">Transmembrane</keyword>
<dbReference type="InterPro" id="IPR001867">
    <property type="entry name" value="OmpR/PhoB-type_DNA-bd"/>
</dbReference>
<dbReference type="SUPFAM" id="SSF46894">
    <property type="entry name" value="C-terminal effector domain of the bipartite response regulators"/>
    <property type="match status" value="1"/>
</dbReference>
<evidence type="ECO:0000256" key="1">
    <source>
        <dbReference type="ARBA" id="ARBA00023125"/>
    </source>
</evidence>
<evidence type="ECO:0000313" key="6">
    <source>
        <dbReference type="Proteomes" id="UP000187280"/>
    </source>
</evidence>
<organism evidence="5 6">
    <name type="scientific">Lonsdalea quercina</name>
    <dbReference type="NCBI Taxonomy" id="71657"/>
    <lineage>
        <taxon>Bacteria</taxon>
        <taxon>Pseudomonadati</taxon>
        <taxon>Pseudomonadota</taxon>
        <taxon>Gammaproteobacteria</taxon>
        <taxon>Enterobacterales</taxon>
        <taxon>Pectobacteriaceae</taxon>
        <taxon>Lonsdalea</taxon>
    </lineage>
</organism>
<dbReference type="GO" id="GO:0000160">
    <property type="term" value="P:phosphorelay signal transduction system"/>
    <property type="evidence" value="ECO:0007669"/>
    <property type="project" value="InterPro"/>
</dbReference>
<protein>
    <submittedName>
        <fullName evidence="5">DNA-binding winged helix-turn-helix (WHTH) domain-containing protein</fullName>
    </submittedName>
</protein>
<dbReference type="EMBL" id="FNQS01000014">
    <property type="protein sequence ID" value="SEA99297.1"/>
    <property type="molecule type" value="Genomic_DNA"/>
</dbReference>
<dbReference type="InterPro" id="IPR016032">
    <property type="entry name" value="Sig_transdc_resp-reg_C-effctor"/>
</dbReference>
<reference evidence="5 6" key="1">
    <citation type="submission" date="2016-10" db="EMBL/GenBank/DDBJ databases">
        <authorList>
            <person name="de Groot N.N."/>
        </authorList>
    </citation>
    <scope>NUCLEOTIDE SEQUENCE [LARGE SCALE GENOMIC DNA]</scope>
    <source>
        <strain evidence="5 6">ATCC 29281</strain>
    </source>
</reference>
<dbReference type="InterPro" id="IPR036388">
    <property type="entry name" value="WH-like_DNA-bd_sf"/>
</dbReference>
<keyword evidence="6" id="KW-1185">Reference proteome</keyword>
<keyword evidence="1 2" id="KW-0238">DNA-binding</keyword>
<dbReference type="GeneID" id="97766017"/>
<feature type="DNA-binding region" description="OmpR/PhoB-type" evidence="2">
    <location>
        <begin position="2"/>
        <end position="103"/>
    </location>
</feature>
<evidence type="ECO:0000256" key="3">
    <source>
        <dbReference type="SAM" id="Phobius"/>
    </source>
</evidence>
<evidence type="ECO:0000256" key="2">
    <source>
        <dbReference type="PROSITE-ProRule" id="PRU01091"/>
    </source>
</evidence>
<dbReference type="Pfam" id="PF00486">
    <property type="entry name" value="Trans_reg_C"/>
    <property type="match status" value="1"/>
</dbReference>